<keyword evidence="2" id="KW-0808">Transferase</keyword>
<feature type="compositionally biased region" description="Basic and acidic residues" evidence="1">
    <location>
        <begin position="263"/>
        <end position="274"/>
    </location>
</feature>
<feature type="compositionally biased region" description="Polar residues" evidence="1">
    <location>
        <begin position="166"/>
        <end position="178"/>
    </location>
</feature>
<reference evidence="2" key="1">
    <citation type="journal article" date="2019" name="Sci. Rep.">
        <title>Draft genome of Tanacetum cinerariifolium, the natural source of mosquito coil.</title>
        <authorList>
            <person name="Yamashiro T."/>
            <person name="Shiraishi A."/>
            <person name="Satake H."/>
            <person name="Nakayama K."/>
        </authorList>
    </citation>
    <scope>NUCLEOTIDE SEQUENCE</scope>
</reference>
<dbReference type="EMBL" id="BKCJ010164434">
    <property type="protein sequence ID" value="GEY26480.1"/>
    <property type="molecule type" value="Genomic_DNA"/>
</dbReference>
<dbReference type="GO" id="GO:0003964">
    <property type="term" value="F:RNA-directed DNA polymerase activity"/>
    <property type="evidence" value="ECO:0007669"/>
    <property type="project" value="UniProtKB-KW"/>
</dbReference>
<accession>A0A699HGM3</accession>
<feature type="compositionally biased region" description="Basic and acidic residues" evidence="1">
    <location>
        <begin position="237"/>
        <end position="251"/>
    </location>
</feature>
<proteinExistence type="predicted"/>
<feature type="compositionally biased region" description="Acidic residues" evidence="1">
    <location>
        <begin position="82"/>
        <end position="100"/>
    </location>
</feature>
<keyword evidence="2" id="KW-0548">Nucleotidyltransferase</keyword>
<feature type="compositionally biased region" description="Basic and acidic residues" evidence="1">
    <location>
        <begin position="212"/>
        <end position="225"/>
    </location>
</feature>
<name>A0A699HGM3_TANCI</name>
<keyword evidence="2" id="KW-0695">RNA-directed DNA polymerase</keyword>
<feature type="region of interest" description="Disordered" evidence="1">
    <location>
        <begin position="50"/>
        <end position="118"/>
    </location>
</feature>
<feature type="compositionally biased region" description="Low complexity" evidence="1">
    <location>
        <begin position="58"/>
        <end position="73"/>
    </location>
</feature>
<sequence>MGQHLPPLKDRLTWLSIEGVPPQAWHEAAFTRIARLWGDVVFPEKCDSKNHNLVAGKNTSESSDSTSRNSENTVNGYISENNNEDDEEDNDLFDDDECDDFLMRDGGVGGGNEQGNIDRVEDIDKGEIFKMHNSVPDLVQNVMRHDSAVIKSGKELITPDEVLHLSLSSDNGPTTYGSRSRPPELTGRGYRVPQDSLDTRTSDTYSSSTTKSRPDREHSRDDSYSRGRPHQRNSSPSRDRPRSKDRSHGIEKSYGNTYSSYRTGDKHRTGDPEDHVKNFQAATQIERWAMSTWCHMFNSILIGTTRKYVKDPVEIHNIKQKDGETIEDFMKRFKIEIGRMKGAPECMQISGFMHGVNNPELTKRLNEHVPKTLEEMMTATVAFIRGETAAASKKKAHTH</sequence>
<comment type="caution">
    <text evidence="2">The sequence shown here is derived from an EMBL/GenBank/DDBJ whole genome shotgun (WGS) entry which is preliminary data.</text>
</comment>
<gene>
    <name evidence="2" type="ORF">Tci_398454</name>
</gene>
<evidence type="ECO:0000256" key="1">
    <source>
        <dbReference type="SAM" id="MobiDB-lite"/>
    </source>
</evidence>
<dbReference type="AlphaFoldDB" id="A0A699HGM3"/>
<feature type="compositionally biased region" description="Low complexity" evidence="1">
    <location>
        <begin position="202"/>
        <end position="211"/>
    </location>
</feature>
<feature type="region of interest" description="Disordered" evidence="1">
    <location>
        <begin position="165"/>
        <end position="274"/>
    </location>
</feature>
<protein>
    <submittedName>
        <fullName evidence="2">Reverse transcriptase domain-containing protein</fullName>
    </submittedName>
</protein>
<organism evidence="2">
    <name type="scientific">Tanacetum cinerariifolium</name>
    <name type="common">Dalmatian daisy</name>
    <name type="synonym">Chrysanthemum cinerariifolium</name>
    <dbReference type="NCBI Taxonomy" id="118510"/>
    <lineage>
        <taxon>Eukaryota</taxon>
        <taxon>Viridiplantae</taxon>
        <taxon>Streptophyta</taxon>
        <taxon>Embryophyta</taxon>
        <taxon>Tracheophyta</taxon>
        <taxon>Spermatophyta</taxon>
        <taxon>Magnoliopsida</taxon>
        <taxon>eudicotyledons</taxon>
        <taxon>Gunneridae</taxon>
        <taxon>Pentapetalae</taxon>
        <taxon>asterids</taxon>
        <taxon>campanulids</taxon>
        <taxon>Asterales</taxon>
        <taxon>Asteraceae</taxon>
        <taxon>Asteroideae</taxon>
        <taxon>Anthemideae</taxon>
        <taxon>Anthemidinae</taxon>
        <taxon>Tanacetum</taxon>
    </lineage>
</organism>
<evidence type="ECO:0000313" key="2">
    <source>
        <dbReference type="EMBL" id="GEY26480.1"/>
    </source>
</evidence>